<dbReference type="AntiFam" id="ANF00010">
    <property type="entry name" value="tRNA translation"/>
</dbReference>
<organism evidence="2">
    <name type="scientific">Ralstonia solanacearum</name>
    <name type="common">Pseudomonas solanacearum</name>
    <dbReference type="NCBI Taxonomy" id="305"/>
    <lineage>
        <taxon>Bacteria</taxon>
        <taxon>Pseudomonadati</taxon>
        <taxon>Pseudomonadota</taxon>
        <taxon>Betaproteobacteria</taxon>
        <taxon>Burkholderiales</taxon>
        <taxon>Burkholderiaceae</taxon>
        <taxon>Ralstonia</taxon>
        <taxon>Ralstonia solanacearum species complex</taxon>
    </lineage>
</organism>
<evidence type="ECO:0000313" key="2">
    <source>
        <dbReference type="EMBL" id="CUV44676.1"/>
    </source>
</evidence>
<protein>
    <submittedName>
        <fullName evidence="2">Uncharacterized protein</fullName>
    </submittedName>
</protein>
<proteinExistence type="predicted"/>
<feature type="compositionally biased region" description="Polar residues" evidence="1">
    <location>
        <begin position="27"/>
        <end position="45"/>
    </location>
</feature>
<dbReference type="EMBL" id="LN899827">
    <property type="protein sequence ID" value="CUV44676.1"/>
    <property type="molecule type" value="Genomic_DNA"/>
</dbReference>
<accession>A0A0S4WCY9</accession>
<evidence type="ECO:0000256" key="1">
    <source>
        <dbReference type="SAM" id="MobiDB-lite"/>
    </source>
</evidence>
<name>A0A0S4WCY9_RALSL</name>
<feature type="region of interest" description="Disordered" evidence="1">
    <location>
        <begin position="1"/>
        <end position="45"/>
    </location>
</feature>
<gene>
    <name evidence="2" type="ORF">TO10_v1_160048</name>
</gene>
<dbReference type="AlphaFoldDB" id="A0A0S4WCY9"/>
<sequence length="110" mass="11881">MFSTDAGWSSLAARRAHNPKVAGSNPAPATTKQSNGSLQDLSQQQAKPAQAGFLLFCACQAPLPQGREPGRLGDTLKHSICGCVHEILFQLRSAGRLPHSRRRQPPARRL</sequence>
<reference evidence="2" key="1">
    <citation type="submission" date="2015-10" db="EMBL/GenBank/DDBJ databases">
        <authorList>
            <person name="Gilbert D.G."/>
        </authorList>
    </citation>
    <scope>NUCLEOTIDE SEQUENCE</scope>
    <source>
        <strain evidence="2">Phyl III-seqv23</strain>
    </source>
</reference>